<dbReference type="InterPro" id="IPR012074">
    <property type="entry name" value="GAF_ANTAR"/>
</dbReference>
<keyword evidence="2" id="KW-0418">Kinase</keyword>
<dbReference type="Gene3D" id="3.30.450.40">
    <property type="match status" value="1"/>
</dbReference>
<reference evidence="7" key="1">
    <citation type="journal article" date="2019" name="Int. J. Syst. Evol. Microbiol.">
        <title>The Global Catalogue of Microorganisms (GCM) 10K type strain sequencing project: providing services to taxonomists for standard genome sequencing and annotation.</title>
        <authorList>
            <consortium name="The Broad Institute Genomics Platform"/>
            <consortium name="The Broad Institute Genome Sequencing Center for Infectious Disease"/>
            <person name="Wu L."/>
            <person name="Ma J."/>
        </authorList>
    </citation>
    <scope>NUCLEOTIDE SEQUENCE [LARGE SCALE GENOMIC DNA]</scope>
    <source>
        <strain evidence="7">CGMCC 4.7643</strain>
    </source>
</reference>
<evidence type="ECO:0000256" key="2">
    <source>
        <dbReference type="ARBA" id="ARBA00022777"/>
    </source>
</evidence>
<evidence type="ECO:0000256" key="4">
    <source>
        <dbReference type="ARBA" id="ARBA00023163"/>
    </source>
</evidence>
<feature type="domain" description="ANTAR" evidence="5">
    <location>
        <begin position="166"/>
        <end position="227"/>
    </location>
</feature>
<name>A0ABW5GE36_9PSEU</name>
<comment type="caution">
    <text evidence="6">The sequence shown here is derived from an EMBL/GenBank/DDBJ whole genome shotgun (WGS) entry which is preliminary data.</text>
</comment>
<dbReference type="SMART" id="SM01012">
    <property type="entry name" value="ANTAR"/>
    <property type="match status" value="1"/>
</dbReference>
<dbReference type="Pfam" id="PF03861">
    <property type="entry name" value="ANTAR"/>
    <property type="match status" value="1"/>
</dbReference>
<proteinExistence type="predicted"/>
<keyword evidence="1" id="KW-0808">Transferase</keyword>
<dbReference type="EMBL" id="JBHUKU010000007">
    <property type="protein sequence ID" value="MFD2459763.1"/>
    <property type="molecule type" value="Genomic_DNA"/>
</dbReference>
<dbReference type="SUPFAM" id="SSF52172">
    <property type="entry name" value="CheY-like"/>
    <property type="match status" value="1"/>
</dbReference>
<dbReference type="InterPro" id="IPR011006">
    <property type="entry name" value="CheY-like_superfamily"/>
</dbReference>
<dbReference type="Proteomes" id="UP001597419">
    <property type="component" value="Unassembled WGS sequence"/>
</dbReference>
<organism evidence="6 7">
    <name type="scientific">Amycolatopsis samaneae</name>
    <dbReference type="NCBI Taxonomy" id="664691"/>
    <lineage>
        <taxon>Bacteria</taxon>
        <taxon>Bacillati</taxon>
        <taxon>Actinomycetota</taxon>
        <taxon>Actinomycetes</taxon>
        <taxon>Pseudonocardiales</taxon>
        <taxon>Pseudonocardiaceae</taxon>
        <taxon>Amycolatopsis</taxon>
    </lineage>
</organism>
<dbReference type="InterPro" id="IPR005561">
    <property type="entry name" value="ANTAR"/>
</dbReference>
<dbReference type="InterPro" id="IPR029016">
    <property type="entry name" value="GAF-like_dom_sf"/>
</dbReference>
<dbReference type="SUPFAM" id="SSF55781">
    <property type="entry name" value="GAF domain-like"/>
    <property type="match status" value="1"/>
</dbReference>
<evidence type="ECO:0000256" key="1">
    <source>
        <dbReference type="ARBA" id="ARBA00022679"/>
    </source>
</evidence>
<protein>
    <submittedName>
        <fullName evidence="6">GAF and ANTAR domain-containing protein</fullName>
    </submittedName>
</protein>
<evidence type="ECO:0000313" key="6">
    <source>
        <dbReference type="EMBL" id="MFD2459763.1"/>
    </source>
</evidence>
<dbReference type="RefSeq" id="WP_345403198.1">
    <property type="nucleotide sequence ID" value="NZ_BAABHG010000014.1"/>
</dbReference>
<dbReference type="InterPro" id="IPR003018">
    <property type="entry name" value="GAF"/>
</dbReference>
<keyword evidence="3" id="KW-0805">Transcription regulation</keyword>
<gene>
    <name evidence="6" type="ORF">ACFSYJ_14200</name>
</gene>
<sequence length="239" mass="25803">MRDDSLTEVLVELADTLVDDFDVLDFLHLLSRRCVDLLGIDAAGVLLADPRGGLRVVASADEEPRLLELFQLQIDEGPCADAYRTGAAVGHTALPEAESRWPLFAPKAAAAGFQAAYALPMRLRSDIVGVLNLLVATSGELDGPSMRTAQAMVDVATIGLLQARSARHYDVLIEQLQTALSSRVVIEQAKGFIAERLGLDMGGSFSVLRGYSRRNNRKLTEVAAAVVARSEDVQDLFRA</sequence>
<evidence type="ECO:0000313" key="7">
    <source>
        <dbReference type="Proteomes" id="UP001597419"/>
    </source>
</evidence>
<dbReference type="InterPro" id="IPR036388">
    <property type="entry name" value="WH-like_DNA-bd_sf"/>
</dbReference>
<dbReference type="PIRSF" id="PIRSF036625">
    <property type="entry name" value="GAF_ANTAR"/>
    <property type="match status" value="1"/>
</dbReference>
<accession>A0ABW5GE36</accession>
<evidence type="ECO:0000259" key="5">
    <source>
        <dbReference type="PROSITE" id="PS50921"/>
    </source>
</evidence>
<dbReference type="Gene3D" id="1.10.10.10">
    <property type="entry name" value="Winged helix-like DNA-binding domain superfamily/Winged helix DNA-binding domain"/>
    <property type="match status" value="1"/>
</dbReference>
<keyword evidence="7" id="KW-1185">Reference proteome</keyword>
<dbReference type="Pfam" id="PF13185">
    <property type="entry name" value="GAF_2"/>
    <property type="match status" value="1"/>
</dbReference>
<keyword evidence="4" id="KW-0804">Transcription</keyword>
<evidence type="ECO:0000256" key="3">
    <source>
        <dbReference type="ARBA" id="ARBA00023015"/>
    </source>
</evidence>
<dbReference type="PROSITE" id="PS50921">
    <property type="entry name" value="ANTAR"/>
    <property type="match status" value="1"/>
</dbReference>